<dbReference type="AlphaFoldDB" id="A0A176YE11"/>
<dbReference type="GO" id="GO:0016757">
    <property type="term" value="F:glycosyltransferase activity"/>
    <property type="evidence" value="ECO:0007669"/>
    <property type="project" value="InterPro"/>
</dbReference>
<comment type="caution">
    <text evidence="2">The sequence shown here is derived from an EMBL/GenBank/DDBJ whole genome shotgun (WGS) entry which is preliminary data.</text>
</comment>
<keyword evidence="1" id="KW-0802">TPR repeat</keyword>
<gene>
    <name evidence="2" type="ORF">AYJ54_23585</name>
</gene>
<dbReference type="Proteomes" id="UP000076959">
    <property type="component" value="Unassembled WGS sequence"/>
</dbReference>
<dbReference type="PANTHER" id="PTHR44809:SF1">
    <property type="entry name" value="PROTEIN O-MANNOSYL-TRANSFERASE TMTC1"/>
    <property type="match status" value="1"/>
</dbReference>
<organism evidence="2 3">
    <name type="scientific">Bradyrhizobium centrolobii</name>
    <dbReference type="NCBI Taxonomy" id="1505087"/>
    <lineage>
        <taxon>Bacteria</taxon>
        <taxon>Pseudomonadati</taxon>
        <taxon>Pseudomonadota</taxon>
        <taxon>Alphaproteobacteria</taxon>
        <taxon>Hyphomicrobiales</taxon>
        <taxon>Nitrobacteraceae</taxon>
        <taxon>Bradyrhizobium</taxon>
    </lineage>
</organism>
<dbReference type="EMBL" id="LUUB01000082">
    <property type="protein sequence ID" value="OAF04824.1"/>
    <property type="molecule type" value="Genomic_DNA"/>
</dbReference>
<evidence type="ECO:0000256" key="1">
    <source>
        <dbReference type="PROSITE-ProRule" id="PRU00339"/>
    </source>
</evidence>
<dbReference type="RefSeq" id="WP_063705105.1">
    <property type="nucleotide sequence ID" value="NZ_LUUB01000082.1"/>
</dbReference>
<reference evidence="2 3" key="1">
    <citation type="submission" date="2016-03" db="EMBL/GenBank/DDBJ databases">
        <title>Draft Genome Sequence of the Strain BR 10245 (Bradyrhizobium sp.) isolated from nodules of Centrolobium paraense.</title>
        <authorList>
            <person name="Simoes-Araujo J.L.Sr."/>
            <person name="Barauna A.C."/>
            <person name="Silva K."/>
            <person name="Zilli J.E."/>
        </authorList>
    </citation>
    <scope>NUCLEOTIDE SEQUENCE [LARGE SCALE GENOMIC DNA]</scope>
    <source>
        <strain evidence="2 3">BR 10245</strain>
    </source>
</reference>
<dbReference type="Gene3D" id="3.40.50.2000">
    <property type="entry name" value="Glycogen Phosphorylase B"/>
    <property type="match status" value="1"/>
</dbReference>
<feature type="repeat" description="TPR" evidence="1">
    <location>
        <begin position="164"/>
        <end position="197"/>
    </location>
</feature>
<dbReference type="OrthoDB" id="6193797at2"/>
<dbReference type="SUPFAM" id="SSF53756">
    <property type="entry name" value="UDP-Glycosyltransferase/glycogen phosphorylase"/>
    <property type="match status" value="1"/>
</dbReference>
<dbReference type="PANTHER" id="PTHR44809">
    <property type="match status" value="1"/>
</dbReference>
<evidence type="ECO:0000313" key="2">
    <source>
        <dbReference type="EMBL" id="OAF04824.1"/>
    </source>
</evidence>
<dbReference type="SMART" id="SM00028">
    <property type="entry name" value="TPR"/>
    <property type="match status" value="6"/>
</dbReference>
<protein>
    <submittedName>
        <fullName evidence="2">Uncharacterized protein</fullName>
    </submittedName>
</protein>
<feature type="repeat" description="TPR" evidence="1">
    <location>
        <begin position="130"/>
        <end position="163"/>
    </location>
</feature>
<dbReference type="SUPFAM" id="SSF48452">
    <property type="entry name" value="TPR-like"/>
    <property type="match status" value="1"/>
</dbReference>
<proteinExistence type="predicted"/>
<dbReference type="Pfam" id="PF13432">
    <property type="entry name" value="TPR_16"/>
    <property type="match status" value="2"/>
</dbReference>
<dbReference type="PROSITE" id="PS50005">
    <property type="entry name" value="TPR"/>
    <property type="match status" value="3"/>
</dbReference>
<accession>A0A176YE11</accession>
<dbReference type="InterPro" id="IPR019734">
    <property type="entry name" value="TPR_rpt"/>
</dbReference>
<dbReference type="InterPro" id="IPR011990">
    <property type="entry name" value="TPR-like_helical_dom_sf"/>
</dbReference>
<evidence type="ECO:0000313" key="3">
    <source>
        <dbReference type="Proteomes" id="UP000076959"/>
    </source>
</evidence>
<sequence length="534" mass="58237">MSRRERRRAARAQSHGAAAGELAAKPAVSDLLVAANQLRMAGRFADTAALCRQALAIDHDNFDALLMLGSAARHLGDTAVARAHLEQADALQPRDPRPSVILAKLFTEAGDHAAALRACRRATEVGPDFAPAHLELGMLLALQRDYEAAEPAFRRALALAPGFLDAEINLGSCLFCLGRLEEALTSLERVLAIRPDHPLALKNLGAALRALGRYEDALAAYRRATAAAPQFAEAHRNEAMLLLLLGHFEEGWRKYEWRRRASTPHARPIQGEYWDGSPLEGRTILLVAEQGIGDTLHMLRYVPRVASQAGKVHLMLPRGLLRLEGDALAPATLCAQDDDPPRFDCWAQLLSLPGIFATTAASIPAPIPYLRAPAIAPDEWRARLAGKGRAVGFVWAGNPEHENDHNRSIPFARMMALFAVDGIRWFSLQVGARTADLTGAPGIVDLAPQLHDFSETAAAISTLDLVITIDTSVAHLAGALGKPVWLLLPHAPDWRWLLARSDSPWYPTMRLFRQARRGDWDEVIAQVQAALTGE</sequence>
<dbReference type="Pfam" id="PF13424">
    <property type="entry name" value="TPR_12"/>
    <property type="match status" value="1"/>
</dbReference>
<feature type="repeat" description="TPR" evidence="1">
    <location>
        <begin position="198"/>
        <end position="231"/>
    </location>
</feature>
<dbReference type="InterPro" id="IPR052943">
    <property type="entry name" value="TMTC_O-mannosyl-trnsfr"/>
</dbReference>
<name>A0A176YE11_9BRAD</name>
<dbReference type="Gene3D" id="1.25.40.10">
    <property type="entry name" value="Tetratricopeptide repeat domain"/>
    <property type="match status" value="2"/>
</dbReference>
<keyword evidence="3" id="KW-1185">Reference proteome</keyword>
<dbReference type="Pfam" id="PF01075">
    <property type="entry name" value="Glyco_transf_9"/>
    <property type="match status" value="1"/>
</dbReference>
<dbReference type="InterPro" id="IPR002201">
    <property type="entry name" value="Glyco_trans_9"/>
</dbReference>
<dbReference type="STRING" id="1505087.AYJ54_23585"/>